<accession>A0A839XMF0</accession>
<keyword evidence="4" id="KW-0804">Transcription</keyword>
<name>A0A839XMF0_9PSEU</name>
<evidence type="ECO:0000313" key="7">
    <source>
        <dbReference type="Proteomes" id="UP000564573"/>
    </source>
</evidence>
<dbReference type="PANTHER" id="PTHR30419:SF8">
    <property type="entry name" value="NITROGEN ASSIMILATION TRANSCRIPTIONAL ACTIVATOR-RELATED"/>
    <property type="match status" value="1"/>
</dbReference>
<dbReference type="GO" id="GO:0005829">
    <property type="term" value="C:cytosol"/>
    <property type="evidence" value="ECO:0007669"/>
    <property type="project" value="TreeGrafter"/>
</dbReference>
<dbReference type="InterPro" id="IPR005119">
    <property type="entry name" value="LysR_subst-bd"/>
</dbReference>
<evidence type="ECO:0000256" key="3">
    <source>
        <dbReference type="ARBA" id="ARBA00023125"/>
    </source>
</evidence>
<dbReference type="PROSITE" id="PS50931">
    <property type="entry name" value="HTH_LYSR"/>
    <property type="match status" value="1"/>
</dbReference>
<reference evidence="6 7" key="1">
    <citation type="submission" date="2020-08" db="EMBL/GenBank/DDBJ databases">
        <title>Sequencing the genomes of 1000 actinobacteria strains.</title>
        <authorList>
            <person name="Klenk H.-P."/>
        </authorList>
    </citation>
    <scope>NUCLEOTIDE SEQUENCE [LARGE SCALE GENOMIC DNA]</scope>
    <source>
        <strain evidence="6 7">DSM 45267</strain>
    </source>
</reference>
<dbReference type="PANTHER" id="PTHR30419">
    <property type="entry name" value="HTH-TYPE TRANSCRIPTIONAL REGULATOR YBHD"/>
    <property type="match status" value="1"/>
</dbReference>
<dbReference type="InterPro" id="IPR036388">
    <property type="entry name" value="WH-like_DNA-bd_sf"/>
</dbReference>
<proteinExistence type="inferred from homology"/>
<dbReference type="Gene3D" id="1.10.10.10">
    <property type="entry name" value="Winged helix-like DNA-binding domain superfamily/Winged helix DNA-binding domain"/>
    <property type="match status" value="1"/>
</dbReference>
<evidence type="ECO:0000313" key="6">
    <source>
        <dbReference type="EMBL" id="MBB3664450.1"/>
    </source>
</evidence>
<dbReference type="InterPro" id="IPR036390">
    <property type="entry name" value="WH_DNA-bd_sf"/>
</dbReference>
<evidence type="ECO:0000256" key="1">
    <source>
        <dbReference type="ARBA" id="ARBA00009437"/>
    </source>
</evidence>
<dbReference type="GO" id="GO:0003700">
    <property type="term" value="F:DNA-binding transcription factor activity"/>
    <property type="evidence" value="ECO:0007669"/>
    <property type="project" value="InterPro"/>
</dbReference>
<dbReference type="SUPFAM" id="SSF46785">
    <property type="entry name" value="Winged helix' DNA-binding domain"/>
    <property type="match status" value="1"/>
</dbReference>
<sequence>MEHLRLLDGRLKLRHLLLVDALTEQGSVVGAAAAMHITQPVATRSLHDLEDILGVQLYERGPRGITPTEFGIAFTEHARAVLAQLTQAARHVDEIADATRGRVVVGTHLAGSNLLLPRAIARVKHDRPLLNVVVHEATPEALLVELSAGRVDVIVGRLTGQSTEHTRRTTLYEESIRVVTGADHPLAGRTRVTFEDLWEYPWILPGVETILRQELAEFFVRNGHDLPANRVEATSFLTVRQLLIETEMIAVLPGLIGADDPLLTTVPMSLEPIGHSVGITLAADRRMTPTVRALIDALETTASEIYDPMP</sequence>
<organism evidence="6 7">
    <name type="scientific">Prauserella sediminis</name>
    <dbReference type="NCBI Taxonomy" id="577680"/>
    <lineage>
        <taxon>Bacteria</taxon>
        <taxon>Bacillati</taxon>
        <taxon>Actinomycetota</taxon>
        <taxon>Actinomycetes</taxon>
        <taxon>Pseudonocardiales</taxon>
        <taxon>Pseudonocardiaceae</taxon>
        <taxon>Prauserella</taxon>
        <taxon>Prauserella salsuginis group</taxon>
    </lineage>
</organism>
<dbReference type="PRINTS" id="PR00039">
    <property type="entry name" value="HTHLYSR"/>
</dbReference>
<dbReference type="InterPro" id="IPR000847">
    <property type="entry name" value="LysR_HTH_N"/>
</dbReference>
<dbReference type="Pfam" id="PF00126">
    <property type="entry name" value="HTH_1"/>
    <property type="match status" value="1"/>
</dbReference>
<dbReference type="AlphaFoldDB" id="A0A839XMF0"/>
<comment type="similarity">
    <text evidence="1">Belongs to the LysR transcriptional regulatory family.</text>
</comment>
<keyword evidence="7" id="KW-1185">Reference proteome</keyword>
<evidence type="ECO:0000259" key="5">
    <source>
        <dbReference type="PROSITE" id="PS50931"/>
    </source>
</evidence>
<dbReference type="GO" id="GO:0003677">
    <property type="term" value="F:DNA binding"/>
    <property type="evidence" value="ECO:0007669"/>
    <property type="project" value="UniProtKB-KW"/>
</dbReference>
<dbReference type="InterPro" id="IPR050950">
    <property type="entry name" value="HTH-type_LysR_regulators"/>
</dbReference>
<comment type="caution">
    <text evidence="6">The sequence shown here is derived from an EMBL/GenBank/DDBJ whole genome shotgun (WGS) entry which is preliminary data.</text>
</comment>
<evidence type="ECO:0000256" key="4">
    <source>
        <dbReference type="ARBA" id="ARBA00023163"/>
    </source>
</evidence>
<dbReference type="Proteomes" id="UP000564573">
    <property type="component" value="Unassembled WGS sequence"/>
</dbReference>
<dbReference type="Pfam" id="PF03466">
    <property type="entry name" value="LysR_substrate"/>
    <property type="match status" value="1"/>
</dbReference>
<protein>
    <submittedName>
        <fullName evidence="6">DNA-binding transcriptional LysR family regulator</fullName>
    </submittedName>
</protein>
<dbReference type="RefSeq" id="WP_183784151.1">
    <property type="nucleotide sequence ID" value="NZ_JACIBS010000001.1"/>
</dbReference>
<dbReference type="SUPFAM" id="SSF53850">
    <property type="entry name" value="Periplasmic binding protein-like II"/>
    <property type="match status" value="1"/>
</dbReference>
<keyword evidence="2" id="KW-0805">Transcription regulation</keyword>
<gene>
    <name evidence="6" type="ORF">FB384_003354</name>
</gene>
<feature type="domain" description="HTH lysR-type" evidence="5">
    <location>
        <begin position="11"/>
        <end position="68"/>
    </location>
</feature>
<evidence type="ECO:0000256" key="2">
    <source>
        <dbReference type="ARBA" id="ARBA00023015"/>
    </source>
</evidence>
<dbReference type="EMBL" id="JACIBS010000001">
    <property type="protein sequence ID" value="MBB3664450.1"/>
    <property type="molecule type" value="Genomic_DNA"/>
</dbReference>
<dbReference type="Gene3D" id="3.40.190.10">
    <property type="entry name" value="Periplasmic binding protein-like II"/>
    <property type="match status" value="2"/>
</dbReference>
<keyword evidence="3 6" id="KW-0238">DNA-binding</keyword>